<proteinExistence type="predicted"/>
<dbReference type="SFLD" id="SFLDS00019">
    <property type="entry name" value="Glutathione_Transferase_(cytos"/>
    <property type="match status" value="1"/>
</dbReference>
<dbReference type="InterPro" id="IPR040079">
    <property type="entry name" value="Glutathione_S-Trfase"/>
</dbReference>
<evidence type="ECO:0000259" key="1">
    <source>
        <dbReference type="PROSITE" id="PS50404"/>
    </source>
</evidence>
<dbReference type="KEGG" id="mrk:FIT61_04930"/>
<dbReference type="SUPFAM" id="SSF52833">
    <property type="entry name" value="Thioredoxin-like"/>
    <property type="match status" value="1"/>
</dbReference>
<feature type="domain" description="GST N-terminal" evidence="1">
    <location>
        <begin position="1"/>
        <end position="77"/>
    </location>
</feature>
<dbReference type="Proteomes" id="UP000312102">
    <property type="component" value="Chromosome"/>
</dbReference>
<evidence type="ECO:0000313" key="4">
    <source>
        <dbReference type="Proteomes" id="UP000312102"/>
    </source>
</evidence>
<dbReference type="RefSeq" id="WP_139873678.1">
    <property type="nucleotide sequence ID" value="NZ_CP040985.1"/>
</dbReference>
<dbReference type="InterPro" id="IPR036282">
    <property type="entry name" value="Glutathione-S-Trfase_C_sf"/>
</dbReference>
<feature type="domain" description="GST C-terminal" evidence="2">
    <location>
        <begin position="82"/>
        <end position="203"/>
    </location>
</feature>
<organism evidence="3 4">
    <name type="scientific">Candidatus Methylopumilus rimovensis</name>
    <dbReference type="NCBI Taxonomy" id="2588535"/>
    <lineage>
        <taxon>Bacteria</taxon>
        <taxon>Pseudomonadati</taxon>
        <taxon>Pseudomonadota</taxon>
        <taxon>Betaproteobacteria</taxon>
        <taxon>Nitrosomonadales</taxon>
        <taxon>Methylophilaceae</taxon>
        <taxon>Candidatus Methylopumilus</taxon>
    </lineage>
</organism>
<dbReference type="PROSITE" id="PS50405">
    <property type="entry name" value="GST_CTER"/>
    <property type="match status" value="1"/>
</dbReference>
<evidence type="ECO:0000313" key="3">
    <source>
        <dbReference type="EMBL" id="QDD13771.1"/>
    </source>
</evidence>
<name>A0AAE6KPK6_9PROT</name>
<dbReference type="InterPro" id="IPR010987">
    <property type="entry name" value="Glutathione-S-Trfase_C-like"/>
</dbReference>
<dbReference type="PROSITE" id="PS50404">
    <property type="entry name" value="GST_NTER"/>
    <property type="match status" value="1"/>
</dbReference>
<dbReference type="InterPro" id="IPR036249">
    <property type="entry name" value="Thioredoxin-like_sf"/>
</dbReference>
<dbReference type="Gene3D" id="3.40.30.10">
    <property type="entry name" value="Glutaredoxin"/>
    <property type="match status" value="1"/>
</dbReference>
<protein>
    <submittedName>
        <fullName evidence="3">Glutathione S-transferase</fullName>
    </submittedName>
</protein>
<dbReference type="Pfam" id="PF13410">
    <property type="entry name" value="GST_C_2"/>
    <property type="match status" value="1"/>
</dbReference>
<dbReference type="Pfam" id="PF13417">
    <property type="entry name" value="GST_N_3"/>
    <property type="match status" value="1"/>
</dbReference>
<dbReference type="SFLD" id="SFLDG00358">
    <property type="entry name" value="Main_(cytGST)"/>
    <property type="match status" value="1"/>
</dbReference>
<reference evidence="3 4" key="1">
    <citation type="journal article" date="2019" name="ISME J.">
        <title>Evolution in action: habitat transition from sediment to the pelagial leads to genome streamlining in Methylophilaceae.</title>
        <authorList>
            <person name="Salcher M."/>
            <person name="Schaefle D."/>
            <person name="Kaspar M."/>
            <person name="Neuenschwander S.M."/>
            <person name="Ghai R."/>
        </authorList>
    </citation>
    <scope>NUCLEOTIDE SEQUENCE [LARGE SCALE GENOMIC DNA]</scope>
    <source>
        <strain evidence="3 4">MMS-RI-1</strain>
    </source>
</reference>
<gene>
    <name evidence="3" type="ORF">FIT61_04930</name>
</gene>
<dbReference type="InterPro" id="IPR004045">
    <property type="entry name" value="Glutathione_S-Trfase_N"/>
</dbReference>
<accession>A0AAE6KPK6</accession>
<dbReference type="Gene3D" id="1.20.1050.10">
    <property type="match status" value="1"/>
</dbReference>
<sequence length="203" mass="23742">MKLFYSNNSPYARKIRVLISEKKALVDLEKVVLADKNCTIHQYNPLAKVPTLIANDVSFFDSPVIAEYIDHKSDLPYLIPSDFDKKILVKRWEAIADGLCDAAVAIMLEKRKPLSQQNADLFEKQIKKIKLSLEWLNREMECKKYYLENKFSYADIAVGCALGYVKLRYPEIDFEKEYLNLHHLYELLMQRPSFQKTIPEPYL</sequence>
<dbReference type="AlphaFoldDB" id="A0AAE6KPK6"/>
<dbReference type="EMBL" id="CP040986">
    <property type="protein sequence ID" value="QDD13771.1"/>
    <property type="molecule type" value="Genomic_DNA"/>
</dbReference>
<dbReference type="SUPFAM" id="SSF47616">
    <property type="entry name" value="GST C-terminal domain-like"/>
    <property type="match status" value="1"/>
</dbReference>
<dbReference type="CDD" id="cd03205">
    <property type="entry name" value="GST_C_6"/>
    <property type="match status" value="1"/>
</dbReference>
<dbReference type="PANTHER" id="PTHR44051:SF8">
    <property type="entry name" value="GLUTATHIONE S-TRANSFERASE GSTA"/>
    <property type="match status" value="1"/>
</dbReference>
<keyword evidence="4" id="KW-1185">Reference proteome</keyword>
<evidence type="ECO:0000259" key="2">
    <source>
        <dbReference type="PROSITE" id="PS50405"/>
    </source>
</evidence>
<dbReference type="PANTHER" id="PTHR44051">
    <property type="entry name" value="GLUTATHIONE S-TRANSFERASE-RELATED"/>
    <property type="match status" value="1"/>
</dbReference>